<proteinExistence type="predicted"/>
<dbReference type="EMBL" id="JARGDH010000005">
    <property type="protein sequence ID" value="KAL0268049.1"/>
    <property type="molecule type" value="Genomic_DNA"/>
</dbReference>
<organism evidence="1">
    <name type="scientific">Menopon gallinae</name>
    <name type="common">poultry shaft louse</name>
    <dbReference type="NCBI Taxonomy" id="328185"/>
    <lineage>
        <taxon>Eukaryota</taxon>
        <taxon>Metazoa</taxon>
        <taxon>Ecdysozoa</taxon>
        <taxon>Arthropoda</taxon>
        <taxon>Hexapoda</taxon>
        <taxon>Insecta</taxon>
        <taxon>Pterygota</taxon>
        <taxon>Neoptera</taxon>
        <taxon>Paraneoptera</taxon>
        <taxon>Psocodea</taxon>
        <taxon>Troctomorpha</taxon>
        <taxon>Phthiraptera</taxon>
        <taxon>Amblycera</taxon>
        <taxon>Menoponidae</taxon>
        <taxon>Menopon</taxon>
    </lineage>
</organism>
<evidence type="ECO:0000313" key="1">
    <source>
        <dbReference type="EMBL" id="KAL0268049.1"/>
    </source>
</evidence>
<comment type="caution">
    <text evidence="1">The sequence shown here is derived from an EMBL/GenBank/DDBJ whole genome shotgun (WGS) entry which is preliminary data.</text>
</comment>
<dbReference type="AlphaFoldDB" id="A0AAW2HDU8"/>
<accession>A0AAW2HDU8</accession>
<gene>
    <name evidence="1" type="ORF">PYX00_010132</name>
</gene>
<protein>
    <submittedName>
        <fullName evidence="1">Uncharacterized protein</fullName>
    </submittedName>
</protein>
<sequence>MILLYHNAIGRTPPPPPPSAIHINFIKARIAIKYICQLQLSPGVEKSDNWKANPHRKKSAREWRKIIGIASGLLFAGRWRTRNGRVMDPEAEAYP</sequence>
<reference evidence="1" key="1">
    <citation type="journal article" date="2024" name="Gigascience">
        <title>Chromosome-level genome of the poultry shaft louse Menopon gallinae provides insight into the host-switching and adaptive evolution of parasitic lice.</title>
        <authorList>
            <person name="Xu Y."/>
            <person name="Ma L."/>
            <person name="Liu S."/>
            <person name="Liang Y."/>
            <person name="Liu Q."/>
            <person name="He Z."/>
            <person name="Tian L."/>
            <person name="Duan Y."/>
            <person name="Cai W."/>
            <person name="Li H."/>
            <person name="Song F."/>
        </authorList>
    </citation>
    <scope>NUCLEOTIDE SEQUENCE</scope>
    <source>
        <strain evidence="1">Cailab_2023a</strain>
    </source>
</reference>
<name>A0AAW2HDU8_9NEOP</name>